<dbReference type="SUPFAM" id="SSF88713">
    <property type="entry name" value="Glycoside hydrolase/deacetylase"/>
    <property type="match status" value="1"/>
</dbReference>
<dbReference type="GO" id="GO:0005576">
    <property type="term" value="C:extracellular region"/>
    <property type="evidence" value="ECO:0007669"/>
    <property type="project" value="UniProtKB-SubCell"/>
</dbReference>
<accession>A0A4Y6RAT0</accession>
<dbReference type="Pfam" id="PF01522">
    <property type="entry name" value="Polysacc_deac_1"/>
    <property type="match status" value="2"/>
</dbReference>
<evidence type="ECO:0000313" key="5">
    <source>
        <dbReference type="Proteomes" id="UP000316665"/>
    </source>
</evidence>
<dbReference type="InterPro" id="IPR051398">
    <property type="entry name" value="Polysacch_Deacetylase"/>
</dbReference>
<dbReference type="PROSITE" id="PS51677">
    <property type="entry name" value="NODB"/>
    <property type="match status" value="1"/>
</dbReference>
<gene>
    <name evidence="4" type="ORF">FJQ89_04275</name>
</gene>
<dbReference type="Proteomes" id="UP000316665">
    <property type="component" value="Chromosome"/>
</dbReference>
<dbReference type="PANTHER" id="PTHR34216:SF3">
    <property type="entry name" value="POLY-BETA-1,6-N-ACETYL-D-GLUCOSAMINE N-DEACETYLASE"/>
    <property type="match status" value="1"/>
</dbReference>
<dbReference type="EMBL" id="CP041185">
    <property type="protein sequence ID" value="QDG69716.1"/>
    <property type="molecule type" value="Genomic_DNA"/>
</dbReference>
<dbReference type="RefSeq" id="WP_141169185.1">
    <property type="nucleotide sequence ID" value="NZ_CP041185.1"/>
</dbReference>
<organism evidence="4 5">
    <name type="scientific">Janthinobacterium tructae</name>
    <dbReference type="NCBI Taxonomy" id="2590869"/>
    <lineage>
        <taxon>Bacteria</taxon>
        <taxon>Pseudomonadati</taxon>
        <taxon>Pseudomonadota</taxon>
        <taxon>Betaproteobacteria</taxon>
        <taxon>Burkholderiales</taxon>
        <taxon>Oxalobacteraceae</taxon>
        <taxon>Janthinobacterium</taxon>
    </lineage>
</organism>
<dbReference type="GO" id="GO:0005975">
    <property type="term" value="P:carbohydrate metabolic process"/>
    <property type="evidence" value="ECO:0007669"/>
    <property type="project" value="InterPro"/>
</dbReference>
<dbReference type="Gene3D" id="3.20.20.370">
    <property type="entry name" value="Glycoside hydrolase/deacetylase"/>
    <property type="match status" value="1"/>
</dbReference>
<keyword evidence="5" id="KW-1185">Reference proteome</keyword>
<reference evidence="4 5" key="1">
    <citation type="submission" date="2019-06" db="EMBL/GenBank/DDBJ databases">
        <title>Complete genome sequence of Janthinobacterium sp. SNU WT3 isolated from diseased rainbow trout.</title>
        <authorList>
            <person name="Oh W.T."/>
            <person name="Park S.C."/>
        </authorList>
    </citation>
    <scope>NUCLEOTIDE SEQUENCE [LARGE SCALE GENOMIC DNA]</scope>
    <source>
        <strain evidence="4 5">SNU WT3</strain>
    </source>
</reference>
<dbReference type="GO" id="GO:0016810">
    <property type="term" value="F:hydrolase activity, acting on carbon-nitrogen (but not peptide) bonds"/>
    <property type="evidence" value="ECO:0007669"/>
    <property type="project" value="InterPro"/>
</dbReference>
<dbReference type="CDD" id="cd10918">
    <property type="entry name" value="CE4_NodB_like_5s_6s"/>
    <property type="match status" value="1"/>
</dbReference>
<protein>
    <submittedName>
        <fullName evidence="4">Polysaccharide deacetylase family protein</fullName>
    </submittedName>
</protein>
<dbReference type="InterPro" id="IPR011330">
    <property type="entry name" value="Glyco_hydro/deAcase_b/a-brl"/>
</dbReference>
<dbReference type="OrthoDB" id="9814639at2"/>
<dbReference type="KEGG" id="jas:FJQ89_04275"/>
<dbReference type="PANTHER" id="PTHR34216">
    <property type="match status" value="1"/>
</dbReference>
<evidence type="ECO:0000313" key="4">
    <source>
        <dbReference type="EMBL" id="QDG69716.1"/>
    </source>
</evidence>
<evidence type="ECO:0000256" key="1">
    <source>
        <dbReference type="ARBA" id="ARBA00004613"/>
    </source>
</evidence>
<dbReference type="InterPro" id="IPR002509">
    <property type="entry name" value="NODB_dom"/>
</dbReference>
<name>A0A4Y6RAT0_9BURK</name>
<dbReference type="AlphaFoldDB" id="A0A4Y6RAT0"/>
<comment type="subcellular location">
    <subcellularLocation>
        <location evidence="1">Secreted</location>
    </subcellularLocation>
</comment>
<proteinExistence type="predicted"/>
<evidence type="ECO:0000259" key="3">
    <source>
        <dbReference type="PROSITE" id="PS51677"/>
    </source>
</evidence>
<feature type="domain" description="NodB homology" evidence="3">
    <location>
        <begin position="61"/>
        <end position="311"/>
    </location>
</feature>
<keyword evidence="2" id="KW-0732">Signal</keyword>
<evidence type="ECO:0000256" key="2">
    <source>
        <dbReference type="ARBA" id="ARBA00022729"/>
    </source>
</evidence>
<sequence length="311" mass="33985">MSATLSILIYHRVLARPDPLFPGEVDAALFGRQLRLVKRFHTPLPLAEAVQRLQDGSLPARAACITFDDGYADNAQVALPLLQRHGLHATFFIATGYLDGGQMWNDTVIEAVRQAPAPVLDLRELGLDCLPVANLAQRQAAIATLLGQLKYLPFDRRQQLAMQIRRQAGATAGAPAMLSTAQLRQLQAAGMELGAHTMSHPILSTLPEREAWLDIANGKHQLESLIQAPVTAFAYPNGKAGRDYGAPHVAMVRSLGFTAAVATDWGVARPGAGLDLLQLPRFTPWDRGRLAFLWRLRQNRRQAHPARPDAG</sequence>